<dbReference type="GO" id="GO:0016020">
    <property type="term" value="C:membrane"/>
    <property type="evidence" value="ECO:0007669"/>
    <property type="project" value="UniProtKB-SubCell"/>
</dbReference>
<evidence type="ECO:0000256" key="1">
    <source>
        <dbReference type="ARBA" id="ARBA00004141"/>
    </source>
</evidence>
<feature type="transmembrane region" description="Helical" evidence="7">
    <location>
        <begin position="423"/>
        <end position="441"/>
    </location>
</feature>
<dbReference type="Pfam" id="PF07690">
    <property type="entry name" value="MFS_1"/>
    <property type="match status" value="1"/>
</dbReference>
<dbReference type="SUPFAM" id="SSF103473">
    <property type="entry name" value="MFS general substrate transporter"/>
    <property type="match status" value="1"/>
</dbReference>
<comment type="subcellular location">
    <subcellularLocation>
        <location evidence="1">Membrane</location>
        <topology evidence="1">Multi-pass membrane protein</topology>
    </subcellularLocation>
</comment>
<evidence type="ECO:0000259" key="8">
    <source>
        <dbReference type="PROSITE" id="PS50850"/>
    </source>
</evidence>
<dbReference type="PROSITE" id="PS50850">
    <property type="entry name" value="MFS"/>
    <property type="match status" value="1"/>
</dbReference>
<dbReference type="EMBL" id="MLJW01000163">
    <property type="protein sequence ID" value="OIQ95633.1"/>
    <property type="molecule type" value="Genomic_DNA"/>
</dbReference>
<evidence type="ECO:0000256" key="7">
    <source>
        <dbReference type="SAM" id="Phobius"/>
    </source>
</evidence>
<keyword evidence="5 7" id="KW-0472">Membrane</keyword>
<feature type="transmembrane region" description="Helical" evidence="7">
    <location>
        <begin position="377"/>
        <end position="403"/>
    </location>
</feature>
<feature type="transmembrane region" description="Helical" evidence="7">
    <location>
        <begin position="287"/>
        <end position="310"/>
    </location>
</feature>
<feature type="transmembrane region" description="Helical" evidence="7">
    <location>
        <begin position="173"/>
        <end position="191"/>
    </location>
</feature>
<feature type="transmembrane region" description="Helical" evidence="7">
    <location>
        <begin position="243"/>
        <end position="262"/>
    </location>
</feature>
<evidence type="ECO:0000256" key="5">
    <source>
        <dbReference type="ARBA" id="ARBA00023136"/>
    </source>
</evidence>
<evidence type="ECO:0000256" key="2">
    <source>
        <dbReference type="ARBA" id="ARBA00022448"/>
    </source>
</evidence>
<evidence type="ECO:0000256" key="4">
    <source>
        <dbReference type="ARBA" id="ARBA00022989"/>
    </source>
</evidence>
<reference evidence="9" key="1">
    <citation type="submission" date="2016-10" db="EMBL/GenBank/DDBJ databases">
        <title>Sequence of Gallionella enrichment culture.</title>
        <authorList>
            <person name="Poehlein A."/>
            <person name="Muehling M."/>
            <person name="Daniel R."/>
        </authorList>
    </citation>
    <scope>NUCLEOTIDE SEQUENCE</scope>
</reference>
<accession>A0A1J5RIN4</accession>
<name>A0A1J5RIN4_9ZZZZ</name>
<dbReference type="GO" id="GO:0022857">
    <property type="term" value="F:transmembrane transporter activity"/>
    <property type="evidence" value="ECO:0007669"/>
    <property type="project" value="InterPro"/>
</dbReference>
<keyword evidence="2" id="KW-0813">Transport</keyword>
<comment type="caution">
    <text evidence="9">The sequence shown here is derived from an EMBL/GenBank/DDBJ whole genome shotgun (WGS) entry which is preliminary data.</text>
</comment>
<dbReference type="PANTHER" id="PTHR42718">
    <property type="entry name" value="MAJOR FACILITATOR SUPERFAMILY MULTIDRUG TRANSPORTER MFSC"/>
    <property type="match status" value="1"/>
</dbReference>
<organism evidence="9">
    <name type="scientific">mine drainage metagenome</name>
    <dbReference type="NCBI Taxonomy" id="410659"/>
    <lineage>
        <taxon>unclassified sequences</taxon>
        <taxon>metagenomes</taxon>
        <taxon>ecological metagenomes</taxon>
    </lineage>
</organism>
<proteinExistence type="predicted"/>
<evidence type="ECO:0000256" key="3">
    <source>
        <dbReference type="ARBA" id="ARBA00022692"/>
    </source>
</evidence>
<feature type="transmembrane region" description="Helical" evidence="7">
    <location>
        <begin position="59"/>
        <end position="75"/>
    </location>
</feature>
<feature type="transmembrane region" description="Helical" evidence="7">
    <location>
        <begin position="316"/>
        <end position="338"/>
    </location>
</feature>
<feature type="transmembrane region" description="Helical" evidence="7">
    <location>
        <begin position="116"/>
        <end position="137"/>
    </location>
</feature>
<feature type="transmembrane region" description="Helical" evidence="7">
    <location>
        <begin position="20"/>
        <end position="47"/>
    </location>
</feature>
<feature type="transmembrane region" description="Helical" evidence="7">
    <location>
        <begin position="212"/>
        <end position="231"/>
    </location>
</feature>
<dbReference type="AlphaFoldDB" id="A0A1J5RIN4"/>
<dbReference type="PANTHER" id="PTHR42718:SF9">
    <property type="entry name" value="MAJOR FACILITATOR SUPERFAMILY MULTIDRUG TRANSPORTER MFSC"/>
    <property type="match status" value="1"/>
</dbReference>
<dbReference type="CDD" id="cd17321">
    <property type="entry name" value="MFS_MMR_MDR_like"/>
    <property type="match status" value="1"/>
</dbReference>
<keyword evidence="4 7" id="KW-1133">Transmembrane helix</keyword>
<dbReference type="Gene3D" id="1.20.1250.20">
    <property type="entry name" value="MFS general substrate transporter like domains"/>
    <property type="match status" value="1"/>
</dbReference>
<keyword evidence="3 7" id="KW-0812">Transmembrane</keyword>
<evidence type="ECO:0000313" key="9">
    <source>
        <dbReference type="EMBL" id="OIQ95633.1"/>
    </source>
</evidence>
<dbReference type="InterPro" id="IPR020846">
    <property type="entry name" value="MFS_dom"/>
</dbReference>
<sequence>MTTTPPPEPGTTVGGRRRWLAMLTLALGVSLVIMDATIVNVALPVVIEDIGLNASGAQWMNAVYSLVFASLMLTVGRFGDLYGRKKLFAAGLVLFMVASLFAGGATGPAMLIGARVFQGLGAAMVLPSTLSTLNAMFTGRERGIAFAIWGSTIGGMAAVGPLVGGWLATDVSWRWAFWLNIPFGLLALLGISRYIDETRDTTLRRGSDVPGVLLSTLGVGGIVFALIQGQYLGWWTQSSGGASPVPVVGILGLAFVGTFVAVERRRVAAGRIALVDLGLLGIRSFRFGIIAALIVALGEFGLLFTLPLLLQGALGYSALGTGVLVLWLAVGTFLISGATPQLTARMGQRTVVRIGLGLEAVAIGGLALTLSTSVSGVVIAAWLFLYGLGVGMATAQLTSVILVDVPVNASGQASGFQTTVRQLGSALGVAVLGGLLIANVTSQTTERLAATNLSPADQQRVVSMVHQTVGAAIPSLRADPATAAAVAPAEAALVHASKMTTGIAAGVLTLGLAATLALPPTPVPDAAEPPEKRRRRPRERASTPAA</sequence>
<gene>
    <name evidence="9" type="primary">qacA_1</name>
    <name evidence="9" type="ORF">GALL_224090</name>
</gene>
<protein>
    <submittedName>
        <fullName evidence="9">Antiseptic resistance protein</fullName>
    </submittedName>
</protein>
<dbReference type="Gene3D" id="1.20.1720.10">
    <property type="entry name" value="Multidrug resistance protein D"/>
    <property type="match status" value="1"/>
</dbReference>
<feature type="region of interest" description="Disordered" evidence="6">
    <location>
        <begin position="518"/>
        <end position="546"/>
    </location>
</feature>
<dbReference type="InterPro" id="IPR011701">
    <property type="entry name" value="MFS"/>
</dbReference>
<feature type="domain" description="Major facilitator superfamily (MFS) profile" evidence="8">
    <location>
        <begin position="21"/>
        <end position="523"/>
    </location>
</feature>
<dbReference type="InterPro" id="IPR036259">
    <property type="entry name" value="MFS_trans_sf"/>
</dbReference>
<feature type="transmembrane region" description="Helical" evidence="7">
    <location>
        <begin position="87"/>
        <end position="110"/>
    </location>
</feature>
<evidence type="ECO:0000256" key="6">
    <source>
        <dbReference type="SAM" id="MobiDB-lite"/>
    </source>
</evidence>
<feature type="transmembrane region" description="Helical" evidence="7">
    <location>
        <begin position="350"/>
        <end position="371"/>
    </location>
</feature>
<feature type="transmembrane region" description="Helical" evidence="7">
    <location>
        <begin position="144"/>
        <end position="167"/>
    </location>
</feature>